<reference evidence="7 8" key="1">
    <citation type="submission" date="2024-08" db="EMBL/GenBank/DDBJ databases">
        <authorList>
            <person name="Cucini C."/>
            <person name="Frati F."/>
        </authorList>
    </citation>
    <scope>NUCLEOTIDE SEQUENCE [LARGE SCALE GENOMIC DNA]</scope>
</reference>
<evidence type="ECO:0000259" key="6">
    <source>
        <dbReference type="PROSITE" id="PS50865"/>
    </source>
</evidence>
<gene>
    <name evidence="7" type="ORF">ODALV1_LOCUS11290</name>
</gene>
<feature type="region of interest" description="Disordered" evidence="5">
    <location>
        <begin position="1"/>
        <end position="49"/>
    </location>
</feature>
<evidence type="ECO:0000256" key="4">
    <source>
        <dbReference type="PROSITE-ProRule" id="PRU00134"/>
    </source>
</evidence>
<feature type="compositionally biased region" description="Basic and acidic residues" evidence="5">
    <location>
        <begin position="1"/>
        <end position="11"/>
    </location>
</feature>
<keyword evidence="3" id="KW-0862">Zinc</keyword>
<evidence type="ECO:0000256" key="2">
    <source>
        <dbReference type="ARBA" id="ARBA00022771"/>
    </source>
</evidence>
<dbReference type="PANTHER" id="PTHR46455">
    <property type="entry name" value="SET AND MYND DOMAIN CONTAINING, ARTHROPOD-SPECIFIC, MEMBER 4, ISOFORM A"/>
    <property type="match status" value="1"/>
</dbReference>
<feature type="region of interest" description="Disordered" evidence="5">
    <location>
        <begin position="948"/>
        <end position="1006"/>
    </location>
</feature>
<evidence type="ECO:0000313" key="7">
    <source>
        <dbReference type="EMBL" id="CAL8102915.1"/>
    </source>
</evidence>
<dbReference type="PROSITE" id="PS01360">
    <property type="entry name" value="ZF_MYND_1"/>
    <property type="match status" value="1"/>
</dbReference>
<dbReference type="Pfam" id="PF01753">
    <property type="entry name" value="zf-MYND"/>
    <property type="match status" value="1"/>
</dbReference>
<dbReference type="PANTHER" id="PTHR46455:SF5">
    <property type="entry name" value="SET AND MYND DOMAIN CONTAINING, ARTHROPOD-SPECIFIC, MEMBER 4, ISOFORM A"/>
    <property type="match status" value="1"/>
</dbReference>
<feature type="compositionally biased region" description="Polar residues" evidence="5">
    <location>
        <begin position="155"/>
        <end position="165"/>
    </location>
</feature>
<feature type="domain" description="MYND-type" evidence="6">
    <location>
        <begin position="171"/>
        <end position="207"/>
    </location>
</feature>
<evidence type="ECO:0000256" key="5">
    <source>
        <dbReference type="SAM" id="MobiDB-lite"/>
    </source>
</evidence>
<evidence type="ECO:0000256" key="3">
    <source>
        <dbReference type="ARBA" id="ARBA00022833"/>
    </source>
</evidence>
<dbReference type="PROSITE" id="PS50865">
    <property type="entry name" value="ZF_MYND_2"/>
    <property type="match status" value="1"/>
</dbReference>
<dbReference type="Proteomes" id="UP001642540">
    <property type="component" value="Unassembled WGS sequence"/>
</dbReference>
<sequence>MHPRWSPKESSKTNPVNPKKESLKSVPSNKSSSSIGQGGTTSSPSYMRPKQLASFKYGGIEDDTYSTLKAKEAYSAASTRSSTNASSSTACKVGQPTTGVGIPSKKPAMNKPSKSKSKIGKTSSSTGGLKKVPTKNTKNASTASPRPTPPASARKQPQSQTSLQSQRKGECEICKQICRSHCAGCKRVFYCSKQHQQQDWAAHKLVCRAFSIPPQYNSAFHLRPPGVSSSTSLSTGQQPGNKSSELQFMITTKQINPGSVIFTEKPLFVSSNIFNPNFTLTLCGACLQPSTSNNGLLSKLVACSKCTLPLCKDCHTDPTGNSKRFHAGQGHSPEECAFITDFIQKHPELLNFRTGMDDNGNPYNFMKDLTVLRILMFRSLCPWRWESILALKNSPRFIACCKHNFGNLNDWLADFTSDFVMSQYYFKNICKEKNLPLTDVVKILAVFCEVSFHNSSLLVLYENRSWIPHACTPNAEQFVRLANDPSLEIIVKAVNTIGESSKVFLNYLPDFEGGRSALALKLFQNKGLFCCDTTCPCYQSGFDKTLGIRCDLIPSDECYACCGILSPSVDAPNPDKSNLGLGMFLKSKRWECDKCKKTERYGALQGKIMEVAQELTQGCDIICCKQTKGQGFLQLRNKLLANLSDQHWMVWKAKLRILSTWNTVLGYGCEMLQRATSLPPSSLERGNLLPIIKQKVEIYGDGIYAGEDKNKPVAKSNKGKTKSKGGLLDFIGRRHGHLSSARGEMLFDAFYANLILLIEDYKKELPLQPQFTIKRGQIAGETCRKLQVLKDMLEQTVESLKVGEVTSSDAKDNSQLLRTAVQSLDVINSICIRIQQLPSSVIVSMNELVELYSCQDTHFITSALKPSQHRRRDPCLNGLDLEFEIDKANCGLISLTFGTSVAPTSGIGAAKSPKTKSHFRSTNYFSSGKSSSFDSSFSFGENSNFFSSSSRYGKNDTEDDDDDDDDDFDNPFVYSSGNKSKSKSKNTNKKTSASSSSSKPRKSSLAEDWSNLFELSSEEDDDDDFDFGFMGSTPDFEDDLFNNDALEDLAEWAALQFMMGKMKKP</sequence>
<keyword evidence="1" id="KW-0479">Metal-binding</keyword>
<accession>A0ABP1QI18</accession>
<evidence type="ECO:0000256" key="1">
    <source>
        <dbReference type="ARBA" id="ARBA00022723"/>
    </source>
</evidence>
<feature type="compositionally biased region" description="Low complexity" evidence="5">
    <location>
        <begin position="73"/>
        <end position="90"/>
    </location>
</feature>
<dbReference type="Gene3D" id="6.10.140.2220">
    <property type="match status" value="2"/>
</dbReference>
<protein>
    <recommendedName>
        <fullName evidence="6">MYND-type domain-containing protein</fullName>
    </recommendedName>
</protein>
<feature type="compositionally biased region" description="Low complexity" evidence="5">
    <location>
        <begin position="989"/>
        <end position="998"/>
    </location>
</feature>
<comment type="caution">
    <text evidence="7">The sequence shown here is derived from an EMBL/GenBank/DDBJ whole genome shotgun (WGS) entry which is preliminary data.</text>
</comment>
<feature type="compositionally biased region" description="Low complexity" evidence="5">
    <location>
        <begin position="24"/>
        <end position="45"/>
    </location>
</feature>
<organism evidence="7 8">
    <name type="scientific">Orchesella dallaii</name>
    <dbReference type="NCBI Taxonomy" id="48710"/>
    <lineage>
        <taxon>Eukaryota</taxon>
        <taxon>Metazoa</taxon>
        <taxon>Ecdysozoa</taxon>
        <taxon>Arthropoda</taxon>
        <taxon>Hexapoda</taxon>
        <taxon>Collembola</taxon>
        <taxon>Entomobryomorpha</taxon>
        <taxon>Entomobryoidea</taxon>
        <taxon>Orchesellidae</taxon>
        <taxon>Orchesellinae</taxon>
        <taxon>Orchesella</taxon>
    </lineage>
</organism>
<dbReference type="SUPFAM" id="SSF82199">
    <property type="entry name" value="SET domain"/>
    <property type="match status" value="1"/>
</dbReference>
<dbReference type="Gene3D" id="2.170.270.10">
    <property type="entry name" value="SET domain"/>
    <property type="match status" value="1"/>
</dbReference>
<keyword evidence="8" id="KW-1185">Reference proteome</keyword>
<feature type="compositionally biased region" description="Acidic residues" evidence="5">
    <location>
        <begin position="957"/>
        <end position="969"/>
    </location>
</feature>
<dbReference type="InterPro" id="IPR046341">
    <property type="entry name" value="SET_dom_sf"/>
</dbReference>
<name>A0ABP1QI18_9HEXA</name>
<keyword evidence="2 4" id="KW-0863">Zinc-finger</keyword>
<dbReference type="InterPro" id="IPR053010">
    <property type="entry name" value="SET_SmydA-8"/>
</dbReference>
<dbReference type="EMBL" id="CAXLJM020000034">
    <property type="protein sequence ID" value="CAL8102915.1"/>
    <property type="molecule type" value="Genomic_DNA"/>
</dbReference>
<proteinExistence type="predicted"/>
<dbReference type="SUPFAM" id="SSF144232">
    <property type="entry name" value="HIT/MYND zinc finger-like"/>
    <property type="match status" value="1"/>
</dbReference>
<feature type="region of interest" description="Disordered" evidence="5">
    <location>
        <begin position="73"/>
        <end position="165"/>
    </location>
</feature>
<dbReference type="Gene3D" id="1.10.220.160">
    <property type="match status" value="1"/>
</dbReference>
<feature type="compositionally biased region" description="Low complexity" evidence="5">
    <location>
        <begin position="120"/>
        <end position="131"/>
    </location>
</feature>
<evidence type="ECO:0000313" key="8">
    <source>
        <dbReference type="Proteomes" id="UP001642540"/>
    </source>
</evidence>
<dbReference type="InterPro" id="IPR002893">
    <property type="entry name" value="Znf_MYND"/>
</dbReference>